<protein>
    <submittedName>
        <fullName evidence="2">ElaB/YqjD/DUF883 family membrane-anchored ribosome-binding protein</fullName>
    </submittedName>
</protein>
<proteinExistence type="predicted"/>
<evidence type="ECO:0000313" key="3">
    <source>
        <dbReference type="Proteomes" id="UP000576969"/>
    </source>
</evidence>
<keyword evidence="3" id="KW-1185">Reference proteome</keyword>
<reference evidence="2 3" key="1">
    <citation type="submission" date="2020-07" db="EMBL/GenBank/DDBJ databases">
        <title>Sequencing the genomes of 1000 actinobacteria strains.</title>
        <authorList>
            <person name="Klenk H.-P."/>
        </authorList>
    </citation>
    <scope>NUCLEOTIDE SEQUENCE [LARGE SCALE GENOMIC DNA]</scope>
    <source>
        <strain evidence="2 3">DSM 24662</strain>
    </source>
</reference>
<dbReference type="AlphaFoldDB" id="A0A7Y9KN16"/>
<dbReference type="InterPro" id="IPR022062">
    <property type="entry name" value="DUF3618"/>
</dbReference>
<evidence type="ECO:0000256" key="1">
    <source>
        <dbReference type="SAM" id="MobiDB-lite"/>
    </source>
</evidence>
<dbReference type="RefSeq" id="WP_179491919.1">
    <property type="nucleotide sequence ID" value="NZ_JACCBV010000001.1"/>
</dbReference>
<dbReference type="EMBL" id="JACCBV010000001">
    <property type="protein sequence ID" value="NYE21354.1"/>
    <property type="molecule type" value="Genomic_DNA"/>
</dbReference>
<dbReference type="Pfam" id="PF12277">
    <property type="entry name" value="DUF3618"/>
    <property type="match status" value="1"/>
</dbReference>
<organism evidence="2 3">
    <name type="scientific">Microbacterium immunditiarum</name>
    <dbReference type="NCBI Taxonomy" id="337480"/>
    <lineage>
        <taxon>Bacteria</taxon>
        <taxon>Bacillati</taxon>
        <taxon>Actinomycetota</taxon>
        <taxon>Actinomycetes</taxon>
        <taxon>Micrococcales</taxon>
        <taxon>Microbacteriaceae</taxon>
        <taxon>Microbacterium</taxon>
    </lineage>
</organism>
<dbReference type="Proteomes" id="UP000576969">
    <property type="component" value="Unassembled WGS sequence"/>
</dbReference>
<feature type="compositionally biased region" description="Basic and acidic residues" evidence="1">
    <location>
        <begin position="152"/>
        <end position="186"/>
    </location>
</feature>
<dbReference type="Gene3D" id="1.20.120.20">
    <property type="entry name" value="Apolipoprotein"/>
    <property type="match status" value="1"/>
</dbReference>
<name>A0A7Y9KN16_9MICO</name>
<sequence length="203" mass="21436">MSTPSTSTSPEQIRADIEVTREELGRDVDALADKVTPGKIVERQKSRMRRAFEDVRHRIMGVAEDVGNATSDVAESAAEGVRELPKRAAGAAQGAPIAVGLVALGLGWLAASLAPPSAAERRMARSLRESAQPIVDSATDAAKEVASGLQEPAREAFEQVKSEAVDAADHVKTEARDTTEHVKERVTSSSGDQDQGVGLGAER</sequence>
<evidence type="ECO:0000313" key="2">
    <source>
        <dbReference type="EMBL" id="NYE21354.1"/>
    </source>
</evidence>
<accession>A0A7Y9KN16</accession>
<gene>
    <name evidence="2" type="ORF">BJ991_003382</name>
</gene>
<feature type="region of interest" description="Disordered" evidence="1">
    <location>
        <begin position="130"/>
        <end position="203"/>
    </location>
</feature>
<comment type="caution">
    <text evidence="2">The sequence shown here is derived from an EMBL/GenBank/DDBJ whole genome shotgun (WGS) entry which is preliminary data.</text>
</comment>